<dbReference type="EMBL" id="GG730044">
    <property type="protein sequence ID" value="EEZ92983.1"/>
    <property type="molecule type" value="Genomic_DNA"/>
</dbReference>
<dbReference type="Proteomes" id="UP000009375">
    <property type="component" value="Unassembled WGS sequence"/>
</dbReference>
<reference evidence="1 2" key="1">
    <citation type="journal article" date="2010" name="Proc. Natl. Acad. Sci. U.S.A.">
        <title>Enigmatic, ultrasmall, uncultivated Archaea.</title>
        <authorList>
            <person name="Baker B.J."/>
            <person name="Comolli L.R."/>
            <person name="Dick G.J."/>
            <person name="Hauser L.J."/>
            <person name="Hyatt D."/>
            <person name="Dill B.D."/>
            <person name="Land M.L."/>
            <person name="Verberkmoes N.C."/>
            <person name="Hettich R.L."/>
            <person name="Banfield J.F."/>
        </authorList>
    </citation>
    <scope>NUCLEOTIDE SEQUENCE [LARGE SCALE GENOMIC DNA]</scope>
</reference>
<organism evidence="1 2">
    <name type="scientific">Candidatus Parvarchaeum acidiphilum ARMAN-4</name>
    <dbReference type="NCBI Taxonomy" id="662760"/>
    <lineage>
        <taxon>Archaea</taxon>
        <taxon>Candidatus Parvarchaeota</taxon>
        <taxon>Candidatus Parvarchaeum</taxon>
    </lineage>
</organism>
<gene>
    <name evidence="1" type="ORF">BJBARM4_0368</name>
</gene>
<name>D2EF57_PARA4</name>
<sequence length="178" mass="20612">MAETHKEGNNLDELLLNAIINMPRGDIQLREEGSVSEYIISGDSNDIKINNIEFYPPDFPNSSEYHILLSVSDGKRYKPVLYFTKEPYINQKTFEMQKPDISSIGKGSILTDISDVLMDYYSRKSTEYKFQIKYIKGGDWIKDVIKSANIKEADFNKWQDIFNAWEKAVYKAFILLNS</sequence>
<dbReference type="AlphaFoldDB" id="D2EF57"/>
<proteinExistence type="predicted"/>
<evidence type="ECO:0000313" key="2">
    <source>
        <dbReference type="Proteomes" id="UP000009375"/>
    </source>
</evidence>
<evidence type="ECO:0000313" key="1">
    <source>
        <dbReference type="EMBL" id="EEZ92983.1"/>
    </source>
</evidence>
<protein>
    <submittedName>
        <fullName evidence="1">Uncharacterized protein</fullName>
    </submittedName>
</protein>
<accession>D2EF57</accession>